<organism evidence="1 2">
    <name type="scientific">Tanacetum coccineum</name>
    <dbReference type="NCBI Taxonomy" id="301880"/>
    <lineage>
        <taxon>Eukaryota</taxon>
        <taxon>Viridiplantae</taxon>
        <taxon>Streptophyta</taxon>
        <taxon>Embryophyta</taxon>
        <taxon>Tracheophyta</taxon>
        <taxon>Spermatophyta</taxon>
        <taxon>Magnoliopsida</taxon>
        <taxon>eudicotyledons</taxon>
        <taxon>Gunneridae</taxon>
        <taxon>Pentapetalae</taxon>
        <taxon>asterids</taxon>
        <taxon>campanulids</taxon>
        <taxon>Asterales</taxon>
        <taxon>Asteraceae</taxon>
        <taxon>Asteroideae</taxon>
        <taxon>Anthemideae</taxon>
        <taxon>Anthemidinae</taxon>
        <taxon>Tanacetum</taxon>
    </lineage>
</organism>
<dbReference type="EMBL" id="BQNB010015867">
    <property type="protein sequence ID" value="GJT45050.1"/>
    <property type="molecule type" value="Genomic_DNA"/>
</dbReference>
<evidence type="ECO:0000313" key="2">
    <source>
        <dbReference type="Proteomes" id="UP001151760"/>
    </source>
</evidence>
<dbReference type="PANTHER" id="PTHR33067">
    <property type="entry name" value="RNA-DIRECTED DNA POLYMERASE-RELATED"/>
    <property type="match status" value="1"/>
</dbReference>
<evidence type="ECO:0008006" key="3">
    <source>
        <dbReference type="Google" id="ProtNLM"/>
    </source>
</evidence>
<dbReference type="Proteomes" id="UP001151760">
    <property type="component" value="Unassembled WGS sequence"/>
</dbReference>
<keyword evidence="2" id="KW-1185">Reference proteome</keyword>
<reference evidence="1" key="2">
    <citation type="submission" date="2022-01" db="EMBL/GenBank/DDBJ databases">
        <authorList>
            <person name="Yamashiro T."/>
            <person name="Shiraishi A."/>
            <person name="Satake H."/>
            <person name="Nakayama K."/>
        </authorList>
    </citation>
    <scope>NUCLEOTIDE SEQUENCE</scope>
</reference>
<sequence>MSFVSSTVFRFPPYPEKKLTMDEMLAKLINEGKREHEKMEIFIKEFRTTNELLLKEQNNLLSELKIKVNELSRVMNEVWFSKHQVKGVTTRGGKVISKVTYDNEMYKDMPEDSRIPIILGRPFLATARAMIDVFNKKITLQVGDDEVVFDMEQSMKKPSTEDDECY</sequence>
<reference evidence="1" key="1">
    <citation type="journal article" date="2022" name="Int. J. Mol. Sci.">
        <title>Draft Genome of Tanacetum Coccineum: Genomic Comparison of Closely Related Tanacetum-Family Plants.</title>
        <authorList>
            <person name="Yamashiro T."/>
            <person name="Shiraishi A."/>
            <person name="Nakayama K."/>
            <person name="Satake H."/>
        </authorList>
    </citation>
    <scope>NUCLEOTIDE SEQUENCE</scope>
</reference>
<dbReference type="PANTHER" id="PTHR33067:SF35">
    <property type="entry name" value="ASPARTIC PEPTIDASE DDI1-TYPE DOMAIN-CONTAINING PROTEIN"/>
    <property type="match status" value="1"/>
</dbReference>
<comment type="caution">
    <text evidence="1">The sequence shown here is derived from an EMBL/GenBank/DDBJ whole genome shotgun (WGS) entry which is preliminary data.</text>
</comment>
<gene>
    <name evidence="1" type="ORF">Tco_0953765</name>
</gene>
<accession>A0ABQ5E0T3</accession>
<evidence type="ECO:0000313" key="1">
    <source>
        <dbReference type="EMBL" id="GJT45050.1"/>
    </source>
</evidence>
<proteinExistence type="predicted"/>
<dbReference type="InterPro" id="IPR021109">
    <property type="entry name" value="Peptidase_aspartic_dom_sf"/>
</dbReference>
<dbReference type="Gene3D" id="2.40.70.10">
    <property type="entry name" value="Acid Proteases"/>
    <property type="match status" value="1"/>
</dbReference>
<protein>
    <recommendedName>
        <fullName evidence="3">Reverse transcriptase domain-containing protein</fullName>
    </recommendedName>
</protein>
<name>A0ABQ5E0T3_9ASTR</name>